<protein>
    <recommendedName>
        <fullName evidence="3">Glycosyltransferase family 1 protein</fullName>
    </recommendedName>
</protein>
<accession>A0A3E3E2E5</accession>
<dbReference type="AlphaFoldDB" id="A0A3E3E2E5"/>
<evidence type="ECO:0000313" key="2">
    <source>
        <dbReference type="Proteomes" id="UP000261212"/>
    </source>
</evidence>
<comment type="caution">
    <text evidence="1">The sequence shown here is derived from an EMBL/GenBank/DDBJ whole genome shotgun (WGS) entry which is preliminary data.</text>
</comment>
<proteinExistence type="predicted"/>
<dbReference type="SUPFAM" id="SSF53756">
    <property type="entry name" value="UDP-Glycosyltransferase/glycogen phosphorylase"/>
    <property type="match status" value="1"/>
</dbReference>
<dbReference type="RefSeq" id="WP_117531558.1">
    <property type="nucleotide sequence ID" value="NZ_QUSM01000002.1"/>
</dbReference>
<dbReference type="Proteomes" id="UP000261212">
    <property type="component" value="Unassembled WGS sequence"/>
</dbReference>
<gene>
    <name evidence="1" type="ORF">DW687_03160</name>
</gene>
<dbReference type="Gene3D" id="3.40.50.2000">
    <property type="entry name" value="Glycogen Phosphorylase B"/>
    <property type="match status" value="2"/>
</dbReference>
<dbReference type="EMBL" id="QUSM01000002">
    <property type="protein sequence ID" value="RGD75339.1"/>
    <property type="molecule type" value="Genomic_DNA"/>
</dbReference>
<reference evidence="1 2" key="1">
    <citation type="submission" date="2018-08" db="EMBL/GenBank/DDBJ databases">
        <title>A genome reference for cultivated species of the human gut microbiota.</title>
        <authorList>
            <person name="Zou Y."/>
            <person name="Xue W."/>
            <person name="Luo G."/>
        </authorList>
    </citation>
    <scope>NUCLEOTIDE SEQUENCE [LARGE SCALE GENOMIC DNA]</scope>
    <source>
        <strain evidence="1 2">AM25-6</strain>
    </source>
</reference>
<sequence length="379" mass="44150">MKILIIGNANSFWIKEYTEYILSDECNEIFIASKSVINKDFKDFYNKHNINILQTDRGTFLFDHIPKLKTLVNMFRKVKKEAGNGMFDVIHIHSVPSNFMITFLNKFIVRFGKKIVCTYWGSDLLSKTREQLMKAIPCLDKAECISYSSDGMDSYFHEVFGDIYNEKIVRAKFGISIYDVIDEEKKHKTKDECKEFFNIEKDKISVAIGYNGSSRQQHLRVINELSKLNSDILDKLNIVIQLSYGLTCDEYRQNIIDEISKINVKHVIINNFLNKDESAMLRIATDIFIHAQESDAFSASIQECVYAGSILVNPSWIMYKEFDDIGIDYIKYNSFDELPMIIKDITDGKIKISNNGKVRELYKKYSWNAVKEDWLKLYK</sequence>
<evidence type="ECO:0008006" key="3">
    <source>
        <dbReference type="Google" id="ProtNLM"/>
    </source>
</evidence>
<evidence type="ECO:0000313" key="1">
    <source>
        <dbReference type="EMBL" id="RGD75339.1"/>
    </source>
</evidence>
<name>A0A3E3E2E5_9FIRM</name>
<organism evidence="1 2">
    <name type="scientific">Anaerofustis stercorihominis</name>
    <dbReference type="NCBI Taxonomy" id="214853"/>
    <lineage>
        <taxon>Bacteria</taxon>
        <taxon>Bacillati</taxon>
        <taxon>Bacillota</taxon>
        <taxon>Clostridia</taxon>
        <taxon>Eubacteriales</taxon>
        <taxon>Eubacteriaceae</taxon>
        <taxon>Anaerofustis</taxon>
    </lineage>
</organism>